<feature type="region of interest" description="Disordered" evidence="1">
    <location>
        <begin position="198"/>
        <end position="217"/>
    </location>
</feature>
<sequence>MKIDVIVTSHGRPELLARCLGSLMVQTRPPTRIILCNDDGDREVRRVAAETLRPQDVFLSVPHLRGPAGTRNLGIETTMADWFVFLDDDDTFAPDYLAQAEPHLAGCTNAIPYCNYHVVRESHDGEVQKVVRHGLGRHDPALLPLRNFIPIGAYFVPAALGDLRFDPSLKQVEDWDYLLSLTGRLPLRHCNFQGSRYHKREADKTTRRSSGAQDREESVFRILERHPSGDPAIAGLQRKRIKRLRRSLSEIAP</sequence>
<accession>A0A3P5WVF1</accession>
<dbReference type="Gene3D" id="3.90.550.10">
    <property type="entry name" value="Spore Coat Polysaccharide Biosynthesis Protein SpsA, Chain A"/>
    <property type="match status" value="1"/>
</dbReference>
<dbReference type="PANTHER" id="PTHR43685:SF11">
    <property type="entry name" value="GLYCOSYLTRANSFERASE TAGX-RELATED"/>
    <property type="match status" value="1"/>
</dbReference>
<dbReference type="AlphaFoldDB" id="A0A3P5WVF1"/>
<reference evidence="3 4" key="1">
    <citation type="submission" date="2018-11" db="EMBL/GenBank/DDBJ databases">
        <authorList>
            <person name="Criscuolo A."/>
        </authorList>
    </citation>
    <scope>NUCLEOTIDE SEQUENCE [LARGE SCALE GENOMIC DNA]</scope>
    <source>
        <strain evidence="3">ACIP111625</strain>
    </source>
</reference>
<dbReference type="OrthoDB" id="5291101at2"/>
<dbReference type="GO" id="GO:0016757">
    <property type="term" value="F:glycosyltransferase activity"/>
    <property type="evidence" value="ECO:0007669"/>
    <property type="project" value="UniProtKB-KW"/>
</dbReference>
<protein>
    <submittedName>
        <fullName evidence="3">GalNAc(5)-diNAcBac-PP-undecaprenol beta-1,3-glucosyltransferase</fullName>
        <ecNumber evidence="3">2.4.1.293</ecNumber>
    </submittedName>
</protein>
<keyword evidence="4" id="KW-1185">Reference proteome</keyword>
<dbReference type="EC" id="2.4.1.293" evidence="3"/>
<organism evidence="3 4">
    <name type="scientific">Pseudogemmobacter humi</name>
    <dbReference type="NCBI Taxonomy" id="2483812"/>
    <lineage>
        <taxon>Bacteria</taxon>
        <taxon>Pseudomonadati</taxon>
        <taxon>Pseudomonadota</taxon>
        <taxon>Alphaproteobacteria</taxon>
        <taxon>Rhodobacterales</taxon>
        <taxon>Paracoccaceae</taxon>
        <taxon>Pseudogemmobacter</taxon>
    </lineage>
</organism>
<dbReference type="RefSeq" id="WP_124085216.1">
    <property type="nucleotide sequence ID" value="NZ_UXAW01000043.1"/>
</dbReference>
<evidence type="ECO:0000256" key="1">
    <source>
        <dbReference type="SAM" id="MobiDB-lite"/>
    </source>
</evidence>
<evidence type="ECO:0000313" key="3">
    <source>
        <dbReference type="EMBL" id="VDC22466.1"/>
    </source>
</evidence>
<evidence type="ECO:0000313" key="4">
    <source>
        <dbReference type="Proteomes" id="UP000277498"/>
    </source>
</evidence>
<dbReference type="InterPro" id="IPR050834">
    <property type="entry name" value="Glycosyltransf_2"/>
</dbReference>
<feature type="domain" description="Glycosyltransferase 2-like" evidence="2">
    <location>
        <begin position="5"/>
        <end position="100"/>
    </location>
</feature>
<gene>
    <name evidence="3" type="primary">pglI</name>
    <name evidence="3" type="ORF">XINFAN_00789</name>
</gene>
<dbReference type="InterPro" id="IPR029044">
    <property type="entry name" value="Nucleotide-diphossugar_trans"/>
</dbReference>
<evidence type="ECO:0000259" key="2">
    <source>
        <dbReference type="Pfam" id="PF00535"/>
    </source>
</evidence>
<dbReference type="Pfam" id="PF00535">
    <property type="entry name" value="Glycos_transf_2"/>
    <property type="match status" value="1"/>
</dbReference>
<dbReference type="InterPro" id="IPR001173">
    <property type="entry name" value="Glyco_trans_2-like"/>
</dbReference>
<dbReference type="PANTHER" id="PTHR43685">
    <property type="entry name" value="GLYCOSYLTRANSFERASE"/>
    <property type="match status" value="1"/>
</dbReference>
<dbReference type="Proteomes" id="UP000277498">
    <property type="component" value="Unassembled WGS sequence"/>
</dbReference>
<name>A0A3P5WVF1_9RHOB</name>
<dbReference type="SUPFAM" id="SSF53448">
    <property type="entry name" value="Nucleotide-diphospho-sugar transferases"/>
    <property type="match status" value="1"/>
</dbReference>
<keyword evidence="3" id="KW-0808">Transferase</keyword>
<proteinExistence type="predicted"/>
<keyword evidence="3" id="KW-0328">Glycosyltransferase</keyword>
<dbReference type="CDD" id="cd00761">
    <property type="entry name" value="Glyco_tranf_GTA_type"/>
    <property type="match status" value="1"/>
</dbReference>
<dbReference type="EMBL" id="UXAW01000043">
    <property type="protein sequence ID" value="VDC22466.1"/>
    <property type="molecule type" value="Genomic_DNA"/>
</dbReference>